<reference evidence="1" key="1">
    <citation type="journal article" date="2022" name="Front. Genet.">
        <title>Chromosome-Scale Assembly of the Dendrobium nobile Genome Provides Insights Into the Molecular Mechanism of the Biosynthesis of the Medicinal Active Ingredient of Dendrobium.</title>
        <authorList>
            <person name="Xu Q."/>
            <person name="Niu S.-C."/>
            <person name="Li K.-L."/>
            <person name="Zheng P.-J."/>
            <person name="Zhang X.-J."/>
            <person name="Jia Y."/>
            <person name="Liu Y."/>
            <person name="Niu Y.-X."/>
            <person name="Yu L.-H."/>
            <person name="Chen D.-F."/>
            <person name="Zhang G.-Q."/>
        </authorList>
    </citation>
    <scope>NUCLEOTIDE SEQUENCE</scope>
    <source>
        <tissue evidence="1">Leaf</tissue>
    </source>
</reference>
<accession>A0A8T3BWH7</accession>
<evidence type="ECO:0000313" key="1">
    <source>
        <dbReference type="EMBL" id="KAI0519853.1"/>
    </source>
</evidence>
<dbReference type="OrthoDB" id="10642501at2759"/>
<gene>
    <name evidence="1" type="ORF">KFK09_007314</name>
</gene>
<dbReference type="EMBL" id="JAGYWB010000006">
    <property type="protein sequence ID" value="KAI0519853.1"/>
    <property type="molecule type" value="Genomic_DNA"/>
</dbReference>
<evidence type="ECO:0000313" key="2">
    <source>
        <dbReference type="Proteomes" id="UP000829196"/>
    </source>
</evidence>
<proteinExistence type="predicted"/>
<organism evidence="1 2">
    <name type="scientific">Dendrobium nobile</name>
    <name type="common">Orchid</name>
    <dbReference type="NCBI Taxonomy" id="94219"/>
    <lineage>
        <taxon>Eukaryota</taxon>
        <taxon>Viridiplantae</taxon>
        <taxon>Streptophyta</taxon>
        <taxon>Embryophyta</taxon>
        <taxon>Tracheophyta</taxon>
        <taxon>Spermatophyta</taxon>
        <taxon>Magnoliopsida</taxon>
        <taxon>Liliopsida</taxon>
        <taxon>Asparagales</taxon>
        <taxon>Orchidaceae</taxon>
        <taxon>Epidendroideae</taxon>
        <taxon>Malaxideae</taxon>
        <taxon>Dendrobiinae</taxon>
        <taxon>Dendrobium</taxon>
    </lineage>
</organism>
<protein>
    <submittedName>
        <fullName evidence="1">Uncharacterized protein</fullName>
    </submittedName>
</protein>
<comment type="caution">
    <text evidence="1">The sequence shown here is derived from an EMBL/GenBank/DDBJ whole genome shotgun (WGS) entry which is preliminary data.</text>
</comment>
<dbReference type="Proteomes" id="UP000829196">
    <property type="component" value="Unassembled WGS sequence"/>
</dbReference>
<name>A0A8T3BWH7_DENNO</name>
<keyword evidence="2" id="KW-1185">Reference proteome</keyword>
<dbReference type="AlphaFoldDB" id="A0A8T3BWH7"/>
<sequence>MLYGIGVCIQYLGEIQYNLQNSELLFLTKTVEPLEDVVELHEIQKYNDVLKVIYIAISIVCVLLQQIHKEKKYDPQRNIQLDTYLSRLYNGRDSDCVDMVRMR</sequence>
<dbReference type="SMR" id="A0A8T3BWH7"/>